<dbReference type="InterPro" id="IPR012337">
    <property type="entry name" value="RNaseH-like_sf"/>
</dbReference>
<reference evidence="14 15" key="1">
    <citation type="submission" date="2022-09" db="EMBL/GenBank/DDBJ databases">
        <authorList>
            <person name="Kop L."/>
        </authorList>
    </citation>
    <scope>NUCLEOTIDE SEQUENCE [LARGE SCALE GENOMIC DNA]</scope>
    <source>
        <strain evidence="14 15">347</strain>
    </source>
</reference>
<feature type="binding site" evidence="12">
    <location>
        <position position="7"/>
    </location>
    <ligand>
        <name>Mg(2+)</name>
        <dbReference type="ChEBI" id="CHEBI:18420"/>
        <label>1</label>
    </ligand>
</feature>
<proteinExistence type="inferred from homology"/>
<dbReference type="GO" id="GO:0008821">
    <property type="term" value="F:crossover junction DNA endonuclease activity"/>
    <property type="evidence" value="ECO:0007669"/>
    <property type="project" value="UniProtKB-EC"/>
</dbReference>
<keyword evidence="11 12" id="KW-0234">DNA repair</keyword>
<dbReference type="InterPro" id="IPR002176">
    <property type="entry name" value="X-over_junc_endoDNase_RuvC"/>
</dbReference>
<evidence type="ECO:0000256" key="1">
    <source>
        <dbReference type="ARBA" id="ARBA00009518"/>
    </source>
</evidence>
<keyword evidence="2 12" id="KW-0963">Cytoplasm</keyword>
<keyword evidence="10 12" id="KW-0233">DNA recombination</keyword>
<dbReference type="PANTHER" id="PTHR30194">
    <property type="entry name" value="CROSSOVER JUNCTION ENDODEOXYRIBONUCLEASE RUVC"/>
    <property type="match status" value="1"/>
</dbReference>
<comment type="similarity">
    <text evidence="1 12">Belongs to the RuvC family.</text>
</comment>
<feature type="active site" evidence="12">
    <location>
        <position position="7"/>
    </location>
</feature>
<dbReference type="InterPro" id="IPR020563">
    <property type="entry name" value="X-over_junc_endoDNase_Mg_BS"/>
</dbReference>
<evidence type="ECO:0000256" key="9">
    <source>
        <dbReference type="ARBA" id="ARBA00023125"/>
    </source>
</evidence>
<comment type="function">
    <text evidence="12">The RuvA-RuvB-RuvC complex processes Holliday junction (HJ) DNA during genetic recombination and DNA repair. Endonuclease that resolves HJ intermediates. Cleaves cruciform DNA by making single-stranded nicks across the HJ at symmetrical positions within the homologous arms, yielding a 5'-phosphate and a 3'-hydroxyl group; requires a central core of homology in the junction. The consensus cleavage sequence is 5'-(A/T)TT(C/G)-3'. Cleavage occurs on the 3'-side of the TT dinucleotide at the point of strand exchange. HJ branch migration catalyzed by RuvA-RuvB allows RuvC to scan DNA until it finds its consensus sequence, where it cleaves and resolves the cruciform DNA.</text>
</comment>
<dbReference type="NCBIfam" id="TIGR00228">
    <property type="entry name" value="ruvC"/>
    <property type="match status" value="1"/>
</dbReference>
<keyword evidence="7 12" id="KW-0378">Hydrolase</keyword>
<keyword evidence="4 12" id="KW-0479">Metal-binding</keyword>
<dbReference type="RefSeq" id="WP_282011753.1">
    <property type="nucleotide sequence ID" value="NZ_OX336137.1"/>
</dbReference>
<feature type="binding site" evidence="12">
    <location>
        <position position="140"/>
    </location>
    <ligand>
        <name>Mg(2+)</name>
        <dbReference type="ChEBI" id="CHEBI:18420"/>
        <label>1</label>
    </ligand>
</feature>
<comment type="catalytic activity">
    <reaction evidence="12">
        <text>Endonucleolytic cleavage at a junction such as a reciprocal single-stranded crossover between two homologous DNA duplexes (Holliday junction).</text>
        <dbReference type="EC" id="3.1.21.10"/>
    </reaction>
</comment>
<feature type="active site" evidence="12">
    <location>
        <position position="67"/>
    </location>
</feature>
<dbReference type="InterPro" id="IPR036397">
    <property type="entry name" value="RNaseH_sf"/>
</dbReference>
<comment type="subunit">
    <text evidence="12">Homodimer which binds Holliday junction (HJ) DNA. The HJ becomes 2-fold symmetrical on binding to RuvC with unstacked arms; it has a different conformation from HJ DNA in complex with RuvA. In the full resolvosome a probable DNA-RuvA(4)-RuvB(12)-RuvC(2) complex forms which resolves the HJ.</text>
</comment>
<keyword evidence="8 12" id="KW-0460">Magnesium</keyword>
<dbReference type="CDD" id="cd16962">
    <property type="entry name" value="RuvC"/>
    <property type="match status" value="1"/>
</dbReference>
<evidence type="ECO:0000256" key="3">
    <source>
        <dbReference type="ARBA" id="ARBA00022722"/>
    </source>
</evidence>
<organism evidence="14 15">
    <name type="scientific">Nitrospina watsonii</name>
    <dbReference type="NCBI Taxonomy" id="1323948"/>
    <lineage>
        <taxon>Bacteria</taxon>
        <taxon>Pseudomonadati</taxon>
        <taxon>Nitrospinota/Tectimicrobiota group</taxon>
        <taxon>Nitrospinota</taxon>
        <taxon>Nitrospinia</taxon>
        <taxon>Nitrospinales</taxon>
        <taxon>Nitrospinaceae</taxon>
        <taxon>Nitrospina</taxon>
    </lineage>
</organism>
<evidence type="ECO:0000256" key="11">
    <source>
        <dbReference type="ARBA" id="ARBA00023204"/>
    </source>
</evidence>
<evidence type="ECO:0000256" key="7">
    <source>
        <dbReference type="ARBA" id="ARBA00022801"/>
    </source>
</evidence>
<dbReference type="SUPFAM" id="SSF53098">
    <property type="entry name" value="Ribonuclease H-like"/>
    <property type="match status" value="1"/>
</dbReference>
<dbReference type="NCBIfam" id="NF000711">
    <property type="entry name" value="PRK00039.2-1"/>
    <property type="match status" value="1"/>
</dbReference>
<dbReference type="HAMAP" id="MF_00034">
    <property type="entry name" value="RuvC"/>
    <property type="match status" value="1"/>
</dbReference>
<feature type="binding site" evidence="12">
    <location>
        <position position="67"/>
    </location>
    <ligand>
        <name>Mg(2+)</name>
        <dbReference type="ChEBI" id="CHEBI:18420"/>
        <label>2</label>
    </ligand>
</feature>
<dbReference type="Proteomes" id="UP001157733">
    <property type="component" value="Chromosome"/>
</dbReference>
<keyword evidence="6 12" id="KW-0227">DNA damage</keyword>
<evidence type="ECO:0000256" key="10">
    <source>
        <dbReference type="ARBA" id="ARBA00023172"/>
    </source>
</evidence>
<evidence type="ECO:0000256" key="6">
    <source>
        <dbReference type="ARBA" id="ARBA00022763"/>
    </source>
</evidence>
<comment type="cofactor">
    <cofactor evidence="12">
        <name>Mg(2+)</name>
        <dbReference type="ChEBI" id="CHEBI:18420"/>
    </cofactor>
    <text evidence="12">Binds 2 Mg(2+) ion per subunit.</text>
</comment>
<evidence type="ECO:0000256" key="4">
    <source>
        <dbReference type="ARBA" id="ARBA00022723"/>
    </source>
</evidence>
<gene>
    <name evidence="12 14" type="primary">ruvC</name>
    <name evidence="14" type="ORF">NSPWAT_2029</name>
</gene>
<evidence type="ECO:0000256" key="8">
    <source>
        <dbReference type="ARBA" id="ARBA00022842"/>
    </source>
</evidence>
<dbReference type="Pfam" id="PF02075">
    <property type="entry name" value="RuvC"/>
    <property type="match status" value="1"/>
</dbReference>
<keyword evidence="9 12" id="KW-0238">DNA-binding</keyword>
<evidence type="ECO:0000256" key="13">
    <source>
        <dbReference type="NCBIfam" id="TIGR00228"/>
    </source>
</evidence>
<dbReference type="PANTHER" id="PTHR30194:SF3">
    <property type="entry name" value="CROSSOVER JUNCTION ENDODEOXYRIBONUCLEASE RUVC"/>
    <property type="match status" value="1"/>
</dbReference>
<keyword evidence="5 12" id="KW-0255">Endonuclease</keyword>
<evidence type="ECO:0000256" key="12">
    <source>
        <dbReference type="HAMAP-Rule" id="MF_00034"/>
    </source>
</evidence>
<dbReference type="PROSITE" id="PS01321">
    <property type="entry name" value="RUVC"/>
    <property type="match status" value="1"/>
</dbReference>
<name>A0ABM9HF67_9BACT</name>
<feature type="active site" evidence="12">
    <location>
        <position position="140"/>
    </location>
</feature>
<sequence length="169" mass="18510">MRVLGIDPGSNCTGYGIVESHRNSLKSIHWGSIKTKPKALFPDRLKSIYDELTRVVGEFQPDIVAIEDLFFAVNAQSTIKLGQTRGVAILAAVNASLTVAEYTPLEVKLSVVGYGRADKNQVRDMVTALLGLRKKPEPLDASDALAIAICHLHNQKTSKRLQEALSSRR</sequence>
<keyword evidence="3 12" id="KW-0540">Nuclease</keyword>
<dbReference type="PRINTS" id="PR00696">
    <property type="entry name" value="RSOLVASERUVC"/>
</dbReference>
<comment type="subcellular location">
    <subcellularLocation>
        <location evidence="12">Cytoplasm</location>
    </subcellularLocation>
</comment>
<evidence type="ECO:0000313" key="15">
    <source>
        <dbReference type="Proteomes" id="UP001157733"/>
    </source>
</evidence>
<dbReference type="EMBL" id="OX336137">
    <property type="protein sequence ID" value="CAI2718885.1"/>
    <property type="molecule type" value="Genomic_DNA"/>
</dbReference>
<dbReference type="EC" id="3.1.21.10" evidence="12 13"/>
<dbReference type="Gene3D" id="3.30.420.10">
    <property type="entry name" value="Ribonuclease H-like superfamily/Ribonuclease H"/>
    <property type="match status" value="1"/>
</dbReference>
<accession>A0ABM9HF67</accession>
<protein>
    <recommendedName>
        <fullName evidence="12 13">Crossover junction endodeoxyribonuclease RuvC</fullName>
        <ecNumber evidence="12 13">3.1.21.10</ecNumber>
    </recommendedName>
    <alternativeName>
        <fullName evidence="12">Holliday junction nuclease RuvC</fullName>
    </alternativeName>
    <alternativeName>
        <fullName evidence="12">Holliday junction resolvase RuvC</fullName>
    </alternativeName>
</protein>
<evidence type="ECO:0000256" key="5">
    <source>
        <dbReference type="ARBA" id="ARBA00022759"/>
    </source>
</evidence>
<evidence type="ECO:0000313" key="14">
    <source>
        <dbReference type="EMBL" id="CAI2718885.1"/>
    </source>
</evidence>
<evidence type="ECO:0000256" key="2">
    <source>
        <dbReference type="ARBA" id="ARBA00022490"/>
    </source>
</evidence>
<keyword evidence="15" id="KW-1185">Reference proteome</keyword>